<reference evidence="2" key="1">
    <citation type="submission" date="2017-08" db="EMBL/GenBank/DDBJ databases">
        <authorList>
            <person name="Polle J.E."/>
            <person name="Barry K."/>
            <person name="Cushman J."/>
            <person name="Schmutz J."/>
            <person name="Tran D."/>
            <person name="Hathwaick L.T."/>
            <person name="Yim W.C."/>
            <person name="Jenkins J."/>
            <person name="Mckie-Krisberg Z.M."/>
            <person name="Prochnik S."/>
            <person name="Lindquist E."/>
            <person name="Dockter R.B."/>
            <person name="Adam C."/>
            <person name="Molina H."/>
            <person name="Bunkerborg J."/>
            <person name="Jin E."/>
            <person name="Buchheim M."/>
            <person name="Magnuson J."/>
        </authorList>
    </citation>
    <scope>NUCLEOTIDE SEQUENCE</scope>
    <source>
        <strain evidence="2">CCAP 19/18</strain>
    </source>
</reference>
<feature type="compositionally biased region" description="Gly residues" evidence="1">
    <location>
        <begin position="343"/>
        <end position="357"/>
    </location>
</feature>
<organism evidence="2 3">
    <name type="scientific">Dunaliella salina</name>
    <name type="common">Green alga</name>
    <name type="synonym">Protococcus salinus</name>
    <dbReference type="NCBI Taxonomy" id="3046"/>
    <lineage>
        <taxon>Eukaryota</taxon>
        <taxon>Viridiplantae</taxon>
        <taxon>Chlorophyta</taxon>
        <taxon>core chlorophytes</taxon>
        <taxon>Chlorophyceae</taxon>
        <taxon>CS clade</taxon>
        <taxon>Chlamydomonadales</taxon>
        <taxon>Dunaliellaceae</taxon>
        <taxon>Dunaliella</taxon>
    </lineage>
</organism>
<accession>A0ABQ7GQ29</accession>
<feature type="compositionally biased region" description="Gly residues" evidence="1">
    <location>
        <begin position="173"/>
        <end position="182"/>
    </location>
</feature>
<keyword evidence="3" id="KW-1185">Reference proteome</keyword>
<feature type="region of interest" description="Disordered" evidence="1">
    <location>
        <begin position="267"/>
        <end position="294"/>
    </location>
</feature>
<feature type="region of interest" description="Disordered" evidence="1">
    <location>
        <begin position="7"/>
        <end position="37"/>
    </location>
</feature>
<evidence type="ECO:0000313" key="3">
    <source>
        <dbReference type="Proteomes" id="UP000815325"/>
    </source>
</evidence>
<feature type="compositionally biased region" description="Acidic residues" evidence="1">
    <location>
        <begin position="402"/>
        <end position="411"/>
    </location>
</feature>
<feature type="compositionally biased region" description="Low complexity" evidence="1">
    <location>
        <begin position="267"/>
        <end position="278"/>
    </location>
</feature>
<dbReference type="EMBL" id="MU069646">
    <property type="protein sequence ID" value="KAF5836711.1"/>
    <property type="molecule type" value="Genomic_DNA"/>
</dbReference>
<evidence type="ECO:0000256" key="1">
    <source>
        <dbReference type="SAM" id="MobiDB-lite"/>
    </source>
</evidence>
<sequence>MIHLFQNGKSALAPHPAPQPAAPAAAEKGGNAHAEDKGSAMEVVIEEPGGASESAAAVTAGASGGEAGAEGIEVVRNVAVLTNDNGMCILLEAGGVCAARTQDLPHFTSSEPLERCLWELASTGRMPEVVEGKQPQGAATAARASTANVASTQPAVAAPVGGHGGSSVRANGGSAGGGGHEGSGSMPGSRTCGSEPAGACTAAADFDPWEPAAAGARDVLAAAQEPSAASAQGVLAAAQGGQSGVPATQSGVPAASAWDVSAAAQGGQSGVPAAAQGWQAGGPEMGGGAPDGQGGHFAGAAAAAAAAAASATSNGAITGPNPSAPVHPLDLTPGAPYGVGALEAGGGMSSGGGGGGDGWEDGVKEAEAMECQLLGQLAGPGLQGAAVPDATPMFKPVTGAWADEDESDGMEASEGGRG</sequence>
<evidence type="ECO:0000313" key="2">
    <source>
        <dbReference type="EMBL" id="KAF5836711.1"/>
    </source>
</evidence>
<protein>
    <submittedName>
        <fullName evidence="2">Uncharacterized protein</fullName>
    </submittedName>
</protein>
<name>A0ABQ7GQ29_DUNSA</name>
<feature type="region of interest" description="Disordered" evidence="1">
    <location>
        <begin position="156"/>
        <end position="198"/>
    </location>
</feature>
<feature type="compositionally biased region" description="Low complexity" evidence="1">
    <location>
        <begin position="156"/>
        <end position="172"/>
    </location>
</feature>
<feature type="compositionally biased region" description="Gly residues" evidence="1">
    <location>
        <begin position="279"/>
        <end position="294"/>
    </location>
</feature>
<dbReference type="Proteomes" id="UP000815325">
    <property type="component" value="Unassembled WGS sequence"/>
</dbReference>
<gene>
    <name evidence="2" type="ORF">DUNSADRAFT_5538</name>
</gene>
<feature type="region of interest" description="Disordered" evidence="1">
    <location>
        <begin position="394"/>
        <end position="418"/>
    </location>
</feature>
<comment type="caution">
    <text evidence="2">The sequence shown here is derived from an EMBL/GenBank/DDBJ whole genome shotgun (WGS) entry which is preliminary data.</text>
</comment>
<proteinExistence type="predicted"/>
<feature type="region of interest" description="Disordered" evidence="1">
    <location>
        <begin position="337"/>
        <end position="361"/>
    </location>
</feature>